<protein>
    <submittedName>
        <fullName evidence="3">Restriction system protein</fullName>
    </submittedName>
</protein>
<keyword evidence="1" id="KW-0472">Membrane</keyword>
<dbReference type="PANTHER" id="PTHR30015">
    <property type="entry name" value="MRR RESTRICTION SYSTEM PROTEIN"/>
    <property type="match status" value="1"/>
</dbReference>
<sequence length="210" mass="24142">MEFVIGSLIITSVLVIGIYLLVVKFRQKRQFSNQGLGEYDLKDITINHIDEMQDGSEFEMYLYRLFLALGYSDAYKTVDSHDFGADLVFTDRSGVRSIVQAKRYSEEYQVGIDAVQQVYTARNYFQAKKAIVVCTTKYTDSCETLAGVNGVLLLNRGDLIKIINAFSQDDYEKAKEMIEREPRIIYEIWDNPNAQRKKDKEAEEVVSLLK</sequence>
<evidence type="ECO:0000259" key="2">
    <source>
        <dbReference type="Pfam" id="PF04471"/>
    </source>
</evidence>
<dbReference type="InterPro" id="IPR052906">
    <property type="entry name" value="Type_IV_Methyl-Rstrct_Enzyme"/>
</dbReference>
<reference evidence="3 4" key="1">
    <citation type="submission" date="2021-03" db="EMBL/GenBank/DDBJ databases">
        <title>Genomic Encyclopedia of Type Strains, Phase IV (KMG-IV): sequencing the most valuable type-strain genomes for metagenomic binning, comparative biology and taxonomic classification.</title>
        <authorList>
            <person name="Goeker M."/>
        </authorList>
    </citation>
    <scope>NUCLEOTIDE SEQUENCE [LARGE SCALE GENOMIC DNA]</scope>
    <source>
        <strain evidence="3 4">DSM 24738</strain>
    </source>
</reference>
<evidence type="ECO:0000256" key="1">
    <source>
        <dbReference type="SAM" id="Phobius"/>
    </source>
</evidence>
<keyword evidence="1" id="KW-1133">Transmembrane helix</keyword>
<name>A0ABS4GXW3_9BACL</name>
<dbReference type="Proteomes" id="UP001519343">
    <property type="component" value="Unassembled WGS sequence"/>
</dbReference>
<organism evidence="3 4">
    <name type="scientific">Ammoniphilus resinae</name>
    <dbReference type="NCBI Taxonomy" id="861532"/>
    <lineage>
        <taxon>Bacteria</taxon>
        <taxon>Bacillati</taxon>
        <taxon>Bacillota</taxon>
        <taxon>Bacilli</taxon>
        <taxon>Bacillales</taxon>
        <taxon>Paenibacillaceae</taxon>
        <taxon>Aneurinibacillus group</taxon>
        <taxon>Ammoniphilus</taxon>
    </lineage>
</organism>
<dbReference type="Pfam" id="PF04471">
    <property type="entry name" value="Mrr_cat"/>
    <property type="match status" value="1"/>
</dbReference>
<feature type="domain" description="Restriction endonuclease type IV Mrr" evidence="2">
    <location>
        <begin position="54"/>
        <end position="162"/>
    </location>
</feature>
<dbReference type="Gene3D" id="3.40.1350.10">
    <property type="match status" value="1"/>
</dbReference>
<dbReference type="SUPFAM" id="SSF52980">
    <property type="entry name" value="Restriction endonuclease-like"/>
    <property type="match status" value="1"/>
</dbReference>
<evidence type="ECO:0000313" key="3">
    <source>
        <dbReference type="EMBL" id="MBP1935109.1"/>
    </source>
</evidence>
<dbReference type="EMBL" id="JAGGKT010000043">
    <property type="protein sequence ID" value="MBP1935109.1"/>
    <property type="molecule type" value="Genomic_DNA"/>
</dbReference>
<dbReference type="RefSeq" id="WP_209813068.1">
    <property type="nucleotide sequence ID" value="NZ_JAGGKT010000043.1"/>
</dbReference>
<evidence type="ECO:0000313" key="4">
    <source>
        <dbReference type="Proteomes" id="UP001519343"/>
    </source>
</evidence>
<keyword evidence="1" id="KW-0812">Transmembrane</keyword>
<accession>A0ABS4GXW3</accession>
<comment type="caution">
    <text evidence="3">The sequence shown here is derived from an EMBL/GenBank/DDBJ whole genome shotgun (WGS) entry which is preliminary data.</text>
</comment>
<proteinExistence type="predicted"/>
<keyword evidence="4" id="KW-1185">Reference proteome</keyword>
<dbReference type="InterPro" id="IPR011856">
    <property type="entry name" value="tRNA_endonuc-like_dom_sf"/>
</dbReference>
<dbReference type="InterPro" id="IPR007560">
    <property type="entry name" value="Restrct_endonuc_IV_Mrr"/>
</dbReference>
<gene>
    <name evidence="3" type="ORF">J2Z37_005154</name>
</gene>
<feature type="transmembrane region" description="Helical" evidence="1">
    <location>
        <begin position="6"/>
        <end position="23"/>
    </location>
</feature>
<dbReference type="InterPro" id="IPR011335">
    <property type="entry name" value="Restrct_endonuc-II-like"/>
</dbReference>
<dbReference type="PANTHER" id="PTHR30015:SF6">
    <property type="entry name" value="SLL1429 PROTEIN"/>
    <property type="match status" value="1"/>
</dbReference>